<feature type="domain" description="Protein HGH1 N-terminal" evidence="1">
    <location>
        <begin position="104"/>
        <end position="236"/>
    </location>
</feature>
<reference evidence="3" key="1">
    <citation type="submission" date="2025-08" db="UniProtKB">
        <authorList>
            <consortium name="RefSeq"/>
        </authorList>
    </citation>
    <scope>IDENTIFICATION</scope>
</reference>
<dbReference type="InterPro" id="IPR007205">
    <property type="entry name" value="Protein_HGH1_N"/>
</dbReference>
<name>A0ABM1ER81_PRICU</name>
<dbReference type="Proteomes" id="UP000695022">
    <property type="component" value="Unplaced"/>
</dbReference>
<dbReference type="InterPro" id="IPR011989">
    <property type="entry name" value="ARM-like"/>
</dbReference>
<dbReference type="PANTHER" id="PTHR13387:SF9">
    <property type="entry name" value="PROTEIN HGH1 HOMOLOG"/>
    <property type="match status" value="1"/>
</dbReference>
<dbReference type="RefSeq" id="XP_014674702.1">
    <property type="nucleotide sequence ID" value="XM_014819216.1"/>
</dbReference>
<accession>A0ABM1ER81</accession>
<proteinExistence type="predicted"/>
<keyword evidence="2" id="KW-1185">Reference proteome</keyword>
<organism evidence="2 3">
    <name type="scientific">Priapulus caudatus</name>
    <name type="common">Priapulid worm</name>
    <dbReference type="NCBI Taxonomy" id="37621"/>
    <lineage>
        <taxon>Eukaryota</taxon>
        <taxon>Metazoa</taxon>
        <taxon>Ecdysozoa</taxon>
        <taxon>Scalidophora</taxon>
        <taxon>Priapulida</taxon>
        <taxon>Priapulimorpha</taxon>
        <taxon>Priapulimorphida</taxon>
        <taxon>Priapulidae</taxon>
        <taxon>Priapulus</taxon>
    </lineage>
</organism>
<dbReference type="PANTHER" id="PTHR13387">
    <property type="entry name" value="PROTEIN HGH1 HOMOLOG"/>
    <property type="match status" value="1"/>
</dbReference>
<dbReference type="Gene3D" id="1.25.10.10">
    <property type="entry name" value="Leucine-rich Repeat Variant"/>
    <property type="match status" value="1"/>
</dbReference>
<dbReference type="Pfam" id="PF04063">
    <property type="entry name" value="DUF383"/>
    <property type="match status" value="1"/>
</dbReference>
<evidence type="ECO:0000313" key="2">
    <source>
        <dbReference type="Proteomes" id="UP000695022"/>
    </source>
</evidence>
<dbReference type="InterPro" id="IPR039717">
    <property type="entry name" value="Hgh1"/>
</dbReference>
<evidence type="ECO:0000259" key="1">
    <source>
        <dbReference type="Pfam" id="PF04063"/>
    </source>
</evidence>
<dbReference type="InterPro" id="IPR016024">
    <property type="entry name" value="ARM-type_fold"/>
</dbReference>
<dbReference type="GeneID" id="106814852"/>
<evidence type="ECO:0000313" key="3">
    <source>
        <dbReference type="RefSeq" id="XP_014674702.1"/>
    </source>
</evidence>
<sequence length="245" mass="27313">MAAAELAAVADEVLQFLVPTARVDVKVTALQYFLGLTGTPEGRIFMRSSEKILIALFDLTSDPLPVITKDALLAFLNLSAEEECSWKILNIEERNILPAWLKYVADKDSSHVDLVCMILSNVTRSERCCVKALEAIKKSVVTIDMLVDIFCHVGYNASGNMHYLGPVFSNLTQLVEVRQYILKSDKERCIIQRLLAFTSFMESNVRRGGVIGAIRNCCFESDYQRLASRKEVDILPPTTAASGWT</sequence>
<gene>
    <name evidence="3" type="primary">LOC106814852</name>
</gene>
<feature type="non-terminal residue" evidence="3">
    <location>
        <position position="245"/>
    </location>
</feature>
<dbReference type="SUPFAM" id="SSF48371">
    <property type="entry name" value="ARM repeat"/>
    <property type="match status" value="1"/>
</dbReference>
<protein>
    <submittedName>
        <fullName evidence="3">Protein HGH1 homolog</fullName>
    </submittedName>
</protein>